<keyword evidence="2" id="KW-1185">Reference proteome</keyword>
<accession>A0A445D7C2</accession>
<organism evidence="1 2">
    <name type="scientific">Arachis hypogaea</name>
    <name type="common">Peanut</name>
    <dbReference type="NCBI Taxonomy" id="3818"/>
    <lineage>
        <taxon>Eukaryota</taxon>
        <taxon>Viridiplantae</taxon>
        <taxon>Streptophyta</taxon>
        <taxon>Embryophyta</taxon>
        <taxon>Tracheophyta</taxon>
        <taxon>Spermatophyta</taxon>
        <taxon>Magnoliopsida</taxon>
        <taxon>eudicotyledons</taxon>
        <taxon>Gunneridae</taxon>
        <taxon>Pentapetalae</taxon>
        <taxon>rosids</taxon>
        <taxon>fabids</taxon>
        <taxon>Fabales</taxon>
        <taxon>Fabaceae</taxon>
        <taxon>Papilionoideae</taxon>
        <taxon>50 kb inversion clade</taxon>
        <taxon>dalbergioids sensu lato</taxon>
        <taxon>Dalbergieae</taxon>
        <taxon>Pterocarpus clade</taxon>
        <taxon>Arachis</taxon>
    </lineage>
</organism>
<reference evidence="1 2" key="1">
    <citation type="submission" date="2019-01" db="EMBL/GenBank/DDBJ databases">
        <title>Sequencing of cultivated peanut Arachis hypogaea provides insights into genome evolution and oil improvement.</title>
        <authorList>
            <person name="Chen X."/>
        </authorList>
    </citation>
    <scope>NUCLEOTIDE SEQUENCE [LARGE SCALE GENOMIC DNA]</scope>
    <source>
        <strain evidence="2">cv. Fuhuasheng</strain>
        <tissue evidence="1">Leaves</tissue>
    </source>
</reference>
<evidence type="ECO:0000313" key="1">
    <source>
        <dbReference type="EMBL" id="RYR59048.1"/>
    </source>
</evidence>
<dbReference type="Proteomes" id="UP000289738">
    <property type="component" value="Chromosome A05"/>
</dbReference>
<name>A0A445D7C2_ARAHY</name>
<dbReference type="EMBL" id="SDMP01000005">
    <property type="protein sequence ID" value="RYR59048.1"/>
    <property type="molecule type" value="Genomic_DNA"/>
</dbReference>
<protein>
    <submittedName>
        <fullName evidence="1">Uncharacterized protein</fullName>
    </submittedName>
</protein>
<comment type="caution">
    <text evidence="1">The sequence shown here is derived from an EMBL/GenBank/DDBJ whole genome shotgun (WGS) entry which is preliminary data.</text>
</comment>
<dbReference type="AlphaFoldDB" id="A0A445D7C2"/>
<evidence type="ECO:0000313" key="2">
    <source>
        <dbReference type="Proteomes" id="UP000289738"/>
    </source>
</evidence>
<gene>
    <name evidence="1" type="ORF">Ahy_A05g024893</name>
</gene>
<sequence length="63" mass="6949">MVCALRLTKVVANRSPSTPTQCCRRSRLIVAVQCSVFVESLGAEVKISTLRIKVRSKTTAKKE</sequence>
<proteinExistence type="predicted"/>